<accession>U1RDL7</accession>
<reference evidence="1 2" key="1">
    <citation type="submission" date="2013-08" db="EMBL/GenBank/DDBJ databases">
        <authorList>
            <person name="Weinstock G."/>
            <person name="Sodergren E."/>
            <person name="Wylie T."/>
            <person name="Fulton L."/>
            <person name="Fulton R."/>
            <person name="Fronick C."/>
            <person name="O'Laughlin M."/>
            <person name="Godfrey J."/>
            <person name="Miner T."/>
            <person name="Herter B."/>
            <person name="Appelbaum E."/>
            <person name="Cordes M."/>
            <person name="Lek S."/>
            <person name="Wollam A."/>
            <person name="Pepin K.H."/>
            <person name="Palsikar V.B."/>
            <person name="Mitreva M."/>
            <person name="Wilson R.K."/>
        </authorList>
    </citation>
    <scope>NUCLEOTIDE SEQUENCE [LARGE SCALE GENOMIC DNA]</scope>
    <source>
        <strain evidence="1 2">F0580</strain>
    </source>
</reference>
<name>U1RDL7_9BIFI</name>
<dbReference type="EMBL" id="AWSI01000009">
    <property type="protein sequence ID" value="ERH31704.1"/>
    <property type="molecule type" value="Genomic_DNA"/>
</dbReference>
<dbReference type="InterPro" id="IPR006540">
    <property type="entry name" value="Lactococcin_972"/>
</dbReference>
<proteinExistence type="predicted"/>
<dbReference type="STRING" id="419015.HMPREF3214_00229"/>
<dbReference type="NCBIfam" id="TIGR01653">
    <property type="entry name" value="lactococcin_972"/>
    <property type="match status" value="1"/>
</dbReference>
<sequence length="84" mass="9510">MLISLIPISSASAAEAWPNEGGHWIYGAIFPQAYSNYYHANRCHGSTVAASNKRLRTVDIAPGKWAEAHIWWYEGTAQYYYRVC</sequence>
<dbReference type="Proteomes" id="UP000016519">
    <property type="component" value="Unassembled WGS sequence"/>
</dbReference>
<protein>
    <submittedName>
        <fullName evidence="1">Bacteriocin, lactococcin 972 family</fullName>
    </submittedName>
</protein>
<dbReference type="Gene3D" id="2.60.40.2850">
    <property type="match status" value="1"/>
</dbReference>
<organism evidence="1 2">
    <name type="scientific">Alloscardovia omnicolens F0580</name>
    <dbReference type="NCBI Taxonomy" id="1321816"/>
    <lineage>
        <taxon>Bacteria</taxon>
        <taxon>Bacillati</taxon>
        <taxon>Actinomycetota</taxon>
        <taxon>Actinomycetes</taxon>
        <taxon>Bifidobacteriales</taxon>
        <taxon>Bifidobacteriaceae</taxon>
        <taxon>Alloscardovia</taxon>
    </lineage>
</organism>
<dbReference type="Pfam" id="PF09683">
    <property type="entry name" value="Lactococcin_972"/>
    <property type="match status" value="1"/>
</dbReference>
<gene>
    <name evidence="1" type="ORF">HMPREF9244_00139</name>
</gene>
<evidence type="ECO:0000313" key="1">
    <source>
        <dbReference type="EMBL" id="ERH31704.1"/>
    </source>
</evidence>
<dbReference type="AlphaFoldDB" id="U1RDL7"/>
<evidence type="ECO:0000313" key="2">
    <source>
        <dbReference type="Proteomes" id="UP000016519"/>
    </source>
</evidence>
<keyword evidence="2" id="KW-1185">Reference proteome</keyword>
<comment type="caution">
    <text evidence="1">The sequence shown here is derived from an EMBL/GenBank/DDBJ whole genome shotgun (WGS) entry which is preliminary data.</text>
</comment>
<dbReference type="HOGENOM" id="CLU_156624_1_0_11"/>